<dbReference type="SUPFAM" id="SSF48264">
    <property type="entry name" value="Cytochrome P450"/>
    <property type="match status" value="1"/>
</dbReference>
<dbReference type="Gene3D" id="1.10.630.10">
    <property type="entry name" value="Cytochrome P450"/>
    <property type="match status" value="1"/>
</dbReference>
<dbReference type="PRINTS" id="PR00463">
    <property type="entry name" value="EP450I"/>
</dbReference>
<dbReference type="PANTHER" id="PTHR24291:SF50">
    <property type="entry name" value="BIFUNCTIONAL ALBAFLAVENONE MONOOXYGENASE_TERPENE SYNTHASE"/>
    <property type="match status" value="1"/>
</dbReference>
<dbReference type="Proteomes" id="UP001200034">
    <property type="component" value="Unassembled WGS sequence"/>
</dbReference>
<gene>
    <name evidence="9" type="ORF">KR093_011323</name>
</gene>
<feature type="binding site" description="axial binding residue" evidence="8">
    <location>
        <position position="438"/>
    </location>
    <ligand>
        <name>heme</name>
        <dbReference type="ChEBI" id="CHEBI:30413"/>
    </ligand>
    <ligandPart>
        <name>Fe</name>
        <dbReference type="ChEBI" id="CHEBI:18248"/>
    </ligandPart>
</feature>
<keyword evidence="10" id="KW-1185">Reference proteome</keyword>
<proteinExistence type="inferred from homology"/>
<keyword evidence="6 8" id="KW-0408">Iron</keyword>
<evidence type="ECO:0000313" key="9">
    <source>
        <dbReference type="EMBL" id="KAH8360198.1"/>
    </source>
</evidence>
<dbReference type="GO" id="GO:0016705">
    <property type="term" value="F:oxidoreductase activity, acting on paired donors, with incorporation or reduction of molecular oxygen"/>
    <property type="evidence" value="ECO:0007669"/>
    <property type="project" value="InterPro"/>
</dbReference>
<reference evidence="9" key="1">
    <citation type="journal article" date="2021" name="Mol. Ecol. Resour.">
        <title>Phylogenomic analyses of the genus Drosophila reveals genomic signals of climate adaptation.</title>
        <authorList>
            <person name="Li F."/>
            <person name="Rane R.V."/>
            <person name="Luria V."/>
            <person name="Xiong Z."/>
            <person name="Chen J."/>
            <person name="Li Z."/>
            <person name="Catullo R.A."/>
            <person name="Griffin P.C."/>
            <person name="Schiffer M."/>
            <person name="Pearce S."/>
            <person name="Lee S.F."/>
            <person name="McElroy K."/>
            <person name="Stocker A."/>
            <person name="Shirriffs J."/>
            <person name="Cockerell F."/>
            <person name="Coppin C."/>
            <person name="Sgro C.M."/>
            <person name="Karger A."/>
            <person name="Cain J.W."/>
            <person name="Weber J.A."/>
            <person name="Santpere G."/>
            <person name="Kirschner M.W."/>
            <person name="Hoffmann A.A."/>
            <person name="Oakeshott J.G."/>
            <person name="Zhang G."/>
        </authorList>
    </citation>
    <scope>NUCLEOTIDE SEQUENCE</scope>
    <source>
        <strain evidence="9">BGI-SZ-2011g</strain>
    </source>
</reference>
<dbReference type="InterPro" id="IPR036396">
    <property type="entry name" value="Cyt_P450_sf"/>
</dbReference>
<accession>A0AAD4JV39</accession>
<comment type="caution">
    <text evidence="9">The sequence shown here is derived from an EMBL/GenBank/DDBJ whole genome shotgun (WGS) entry which is preliminary data.</text>
</comment>
<dbReference type="InterPro" id="IPR001128">
    <property type="entry name" value="Cyt_P450"/>
</dbReference>
<dbReference type="PRINTS" id="PR00385">
    <property type="entry name" value="P450"/>
</dbReference>
<sequence length="492" mass="56631">MLPIDPWITLLIVIWMYVMWSRRRLYQLMLSTPGPIGYPIIGSLHEFWIKKGFLNALVPKIQQYGSSWLGWFGPIPIYFVSEPILVQELLTSPHALSKGRIAYKVLQELLGHGVLTIDDPKWSKHRKVLNPAFGPKVLLSFVPIFNKEGGSLIQQLDKLVGQGDIDLLSYLKIFTLRIATQTTLGTDVQKEEIYQNETLMAKYQMSLEAGMEMILKPWLGIEAVRSWTKFGKHLSNSHSTIINFIKKIIDNKLNEAAIINPTEIKTNSFVNLAMAQLKNQVFTYQNVADEANTIVFAAFETTALTITYTLMHLAMFPEYQERAFEEIESVFPNTGDFEVTYDDMQKLDYLDMVINESMRLMPPLPLSLRKVTEDVKLSNGVVLPKGIQFCISIFHTHRNKDVWGPDAHMFNPDTCLPSNLQDKHPYAFIPFLRGKRNCIGWKYALISMKITLIKILRNYKISTTFRFEDLEIVDNITLKLKEMPKFQLDRRS</sequence>
<dbReference type="InterPro" id="IPR050196">
    <property type="entry name" value="Cytochrome_P450_Monoox"/>
</dbReference>
<keyword evidence="3 8" id="KW-0349">Heme</keyword>
<name>A0AAD4JV39_9MUSC</name>
<keyword evidence="5" id="KW-0560">Oxidoreductase</keyword>
<evidence type="ECO:0000256" key="1">
    <source>
        <dbReference type="ARBA" id="ARBA00001971"/>
    </source>
</evidence>
<keyword evidence="7" id="KW-0503">Monooxygenase</keyword>
<evidence type="ECO:0000256" key="8">
    <source>
        <dbReference type="PIRSR" id="PIRSR602401-1"/>
    </source>
</evidence>
<evidence type="ECO:0000256" key="4">
    <source>
        <dbReference type="ARBA" id="ARBA00022723"/>
    </source>
</evidence>
<dbReference type="GO" id="GO:0005506">
    <property type="term" value="F:iron ion binding"/>
    <property type="evidence" value="ECO:0007669"/>
    <property type="project" value="InterPro"/>
</dbReference>
<comment type="cofactor">
    <cofactor evidence="1 8">
        <name>heme</name>
        <dbReference type="ChEBI" id="CHEBI:30413"/>
    </cofactor>
</comment>
<comment type="similarity">
    <text evidence="2">Belongs to the cytochrome P450 family.</text>
</comment>
<protein>
    <submittedName>
        <fullName evidence="9">Uncharacterized protein</fullName>
    </submittedName>
</protein>
<dbReference type="Pfam" id="PF00067">
    <property type="entry name" value="p450"/>
    <property type="match status" value="1"/>
</dbReference>
<dbReference type="GO" id="GO:0020037">
    <property type="term" value="F:heme binding"/>
    <property type="evidence" value="ECO:0007669"/>
    <property type="project" value="InterPro"/>
</dbReference>
<dbReference type="EMBL" id="JAJJHW010003409">
    <property type="protein sequence ID" value="KAH8360198.1"/>
    <property type="molecule type" value="Genomic_DNA"/>
</dbReference>
<evidence type="ECO:0000256" key="2">
    <source>
        <dbReference type="ARBA" id="ARBA00010617"/>
    </source>
</evidence>
<organism evidence="9 10">
    <name type="scientific">Drosophila rubida</name>
    <dbReference type="NCBI Taxonomy" id="30044"/>
    <lineage>
        <taxon>Eukaryota</taxon>
        <taxon>Metazoa</taxon>
        <taxon>Ecdysozoa</taxon>
        <taxon>Arthropoda</taxon>
        <taxon>Hexapoda</taxon>
        <taxon>Insecta</taxon>
        <taxon>Pterygota</taxon>
        <taxon>Neoptera</taxon>
        <taxon>Endopterygota</taxon>
        <taxon>Diptera</taxon>
        <taxon>Brachycera</taxon>
        <taxon>Muscomorpha</taxon>
        <taxon>Ephydroidea</taxon>
        <taxon>Drosophilidae</taxon>
        <taxon>Drosophila</taxon>
    </lineage>
</organism>
<evidence type="ECO:0000256" key="6">
    <source>
        <dbReference type="ARBA" id="ARBA00023004"/>
    </source>
</evidence>
<keyword evidence="4 8" id="KW-0479">Metal-binding</keyword>
<evidence type="ECO:0000256" key="7">
    <source>
        <dbReference type="ARBA" id="ARBA00023033"/>
    </source>
</evidence>
<dbReference type="PANTHER" id="PTHR24291">
    <property type="entry name" value="CYTOCHROME P450 FAMILY 4"/>
    <property type="match status" value="1"/>
</dbReference>
<dbReference type="AlphaFoldDB" id="A0AAD4JV39"/>
<dbReference type="GO" id="GO:0004497">
    <property type="term" value="F:monooxygenase activity"/>
    <property type="evidence" value="ECO:0007669"/>
    <property type="project" value="UniProtKB-KW"/>
</dbReference>
<dbReference type="InterPro" id="IPR002401">
    <property type="entry name" value="Cyt_P450_E_grp-I"/>
</dbReference>
<evidence type="ECO:0000256" key="5">
    <source>
        <dbReference type="ARBA" id="ARBA00023002"/>
    </source>
</evidence>
<evidence type="ECO:0000313" key="10">
    <source>
        <dbReference type="Proteomes" id="UP001200034"/>
    </source>
</evidence>
<evidence type="ECO:0000256" key="3">
    <source>
        <dbReference type="ARBA" id="ARBA00022617"/>
    </source>
</evidence>